<dbReference type="EMBL" id="BJNF01000029">
    <property type="protein sequence ID" value="GEC15405.1"/>
    <property type="molecule type" value="Genomic_DNA"/>
</dbReference>
<organism evidence="1 2">
    <name type="scientific">Nitrobacter winogradskyi</name>
    <name type="common">Nitrobacter agilis</name>
    <dbReference type="NCBI Taxonomy" id="913"/>
    <lineage>
        <taxon>Bacteria</taxon>
        <taxon>Pseudomonadati</taxon>
        <taxon>Pseudomonadota</taxon>
        <taxon>Alphaproteobacteria</taxon>
        <taxon>Hyphomicrobiales</taxon>
        <taxon>Nitrobacteraceae</taxon>
        <taxon>Nitrobacter</taxon>
    </lineage>
</organism>
<protein>
    <submittedName>
        <fullName evidence="1">Uncharacterized protein</fullName>
    </submittedName>
</protein>
<evidence type="ECO:0000313" key="2">
    <source>
        <dbReference type="Proteomes" id="UP000318825"/>
    </source>
</evidence>
<sequence>MTYCVTPPPDRIEAFLTNIVQVGGERELVGCLPDDCHIVEITQSTIRIDTRKHDRRDIGIFRADVGRRQHSQRAVHQIESNPTVERRSRVVVAAIEAVEPVAEGRIHAGVDASINIEEGG</sequence>
<reference evidence="1 2" key="1">
    <citation type="submission" date="2019-06" db="EMBL/GenBank/DDBJ databases">
        <title>Whole genome shotgun sequence of Nitrobacter winogradskyi NBRC 14297.</title>
        <authorList>
            <person name="Hosoyama A."/>
            <person name="Uohara A."/>
            <person name="Ohji S."/>
            <person name="Ichikawa N."/>
        </authorList>
    </citation>
    <scope>NUCLEOTIDE SEQUENCE [LARGE SCALE GENOMIC DNA]</scope>
    <source>
        <strain evidence="1 2">NBRC 14297</strain>
    </source>
</reference>
<name>A0A4Y3W9X4_NITWI</name>
<proteinExistence type="predicted"/>
<comment type="caution">
    <text evidence="1">The sequence shown here is derived from an EMBL/GenBank/DDBJ whole genome shotgun (WGS) entry which is preliminary data.</text>
</comment>
<gene>
    <name evidence="1" type="ORF">NWI01_12970</name>
</gene>
<evidence type="ECO:0000313" key="1">
    <source>
        <dbReference type="EMBL" id="GEC15405.1"/>
    </source>
</evidence>
<accession>A0A4Y3W9X4</accession>
<dbReference type="AlphaFoldDB" id="A0A4Y3W9X4"/>
<dbReference type="Proteomes" id="UP000318825">
    <property type="component" value="Unassembled WGS sequence"/>
</dbReference>